<evidence type="ECO:0000313" key="3">
    <source>
        <dbReference type="Proteomes" id="UP000256964"/>
    </source>
</evidence>
<keyword evidence="3" id="KW-1185">Reference proteome</keyword>
<proteinExistence type="predicted"/>
<dbReference type="AlphaFoldDB" id="A0A371CV41"/>
<gene>
    <name evidence="2" type="ORF">OH76DRAFT_1360136</name>
</gene>
<evidence type="ECO:0000259" key="1">
    <source>
        <dbReference type="Pfam" id="PF18803"/>
    </source>
</evidence>
<name>A0A371CV41_9APHY</name>
<dbReference type="OrthoDB" id="2750871at2759"/>
<sequence>MHTLLTGEVVPIDQPGTCGHPPAWRCRDCHGKPTYCISCCEQEHRQHPLHRIEFWRNSFFQQAWLRQTGLQVHCGHGGTPCPRLPVNAAVPEHEDDTYHVPVDIAELPTFGEPSRRPQPTSQAYGNDRLLVVVDTSGIHELPFTFCLCGDAPKQDIQLLELGYYPASQKRPSTVFTMRVLDAFLVSNRECNASARSFYNMLRRTTNAAFPHMVPDRYRELLRVSRQWRNMKARLSAGFGHRQDAVKPGDLAVRCPACPQPELNLPDNWKEDPEQWKYTRAVVMDGNFTAQHRHMKNPADDVRLADGHTFVVGEERYKEHLKLRQEWPTENTCHDHRAVLNTAVSRGKYEATGIGAAACSRHGFFQPHSTVDFQLGERQINMDYIIHWIFAFLSGLTQVLLIYDIMCQYIKQLQERFEKSQYLSMPAGLNILGGIGQFHVHGHIPRCFPRFSLNFIRYAGIQDGEIIETLWNKINGIAGSTRGMSSAHRHELIDDRMNDSNWMKLTRIVPTLVRKWRRVCQELPPADQKFAELEAKTDAAQGAAWLAAAAAAAAGRHAGVEALDMYAVQPSPLPTKKEIQAKLMEEELQVDDINAGGETSWVAAGLRLEERKCKLARAIATFHKAAERHFGTQPLRHLRSLPADQTRLGSEWDLVGDVPQIPVHREDIHHLQPETLALALPSTFGAEYLTRHGLTGLSDKELQLRKGQMNDCLQTIRIGIGHKSMIFRKKVRQATSTQARLRSFDEVHVADDALKKNVRIYMQARKAVARLFLPGDRVAETAKATLLARTTVLEPFTPGLRHKHEAWFWSMEDTEEGRGIGWMEDFNRMIFLRAHARRERWREERILVRFEMECTVRYFEHMAADWMRWAQASLTAGHRAFAERQAAMWRSLRDHAVNGFAEALAAHQAE</sequence>
<dbReference type="Proteomes" id="UP000256964">
    <property type="component" value="Unassembled WGS sequence"/>
</dbReference>
<feature type="domain" description="CxC2-like cysteine cluster KDZ transposase-associated" evidence="1">
    <location>
        <begin position="126"/>
        <end position="207"/>
    </location>
</feature>
<dbReference type="PANTHER" id="PTHR33096">
    <property type="entry name" value="CXC2 DOMAIN-CONTAINING PROTEIN"/>
    <property type="match status" value="1"/>
</dbReference>
<dbReference type="PANTHER" id="PTHR33096:SF1">
    <property type="entry name" value="CXC1-LIKE CYSTEINE CLUSTER ASSOCIATED WITH KDZ TRANSPOSASES DOMAIN-CONTAINING PROTEIN"/>
    <property type="match status" value="1"/>
</dbReference>
<dbReference type="Pfam" id="PF18803">
    <property type="entry name" value="CxC2"/>
    <property type="match status" value="1"/>
</dbReference>
<dbReference type="STRING" id="139420.A0A371CV41"/>
<protein>
    <recommendedName>
        <fullName evidence="1">CxC2-like cysteine cluster KDZ transposase-associated domain-containing protein</fullName>
    </recommendedName>
</protein>
<evidence type="ECO:0000313" key="2">
    <source>
        <dbReference type="EMBL" id="RDX44145.1"/>
    </source>
</evidence>
<dbReference type="InterPro" id="IPR041457">
    <property type="entry name" value="CxC2_KDZ-assoc"/>
</dbReference>
<organism evidence="2 3">
    <name type="scientific">Lentinus brumalis</name>
    <dbReference type="NCBI Taxonomy" id="2498619"/>
    <lineage>
        <taxon>Eukaryota</taxon>
        <taxon>Fungi</taxon>
        <taxon>Dikarya</taxon>
        <taxon>Basidiomycota</taxon>
        <taxon>Agaricomycotina</taxon>
        <taxon>Agaricomycetes</taxon>
        <taxon>Polyporales</taxon>
        <taxon>Polyporaceae</taxon>
        <taxon>Lentinus</taxon>
    </lineage>
</organism>
<dbReference type="EMBL" id="KZ857454">
    <property type="protein sequence ID" value="RDX44145.1"/>
    <property type="molecule type" value="Genomic_DNA"/>
</dbReference>
<accession>A0A371CV41</accession>
<reference evidence="2 3" key="1">
    <citation type="journal article" date="2018" name="Biotechnol. Biofuels">
        <title>Integrative visual omics of the white-rot fungus Polyporus brumalis exposes the biotechnological potential of its oxidative enzymes for delignifying raw plant biomass.</title>
        <authorList>
            <person name="Miyauchi S."/>
            <person name="Rancon A."/>
            <person name="Drula E."/>
            <person name="Hage H."/>
            <person name="Chaduli D."/>
            <person name="Favel A."/>
            <person name="Grisel S."/>
            <person name="Henrissat B."/>
            <person name="Herpoel-Gimbert I."/>
            <person name="Ruiz-Duenas F.J."/>
            <person name="Chevret D."/>
            <person name="Hainaut M."/>
            <person name="Lin J."/>
            <person name="Wang M."/>
            <person name="Pangilinan J."/>
            <person name="Lipzen A."/>
            <person name="Lesage-Meessen L."/>
            <person name="Navarro D."/>
            <person name="Riley R."/>
            <person name="Grigoriev I.V."/>
            <person name="Zhou S."/>
            <person name="Raouche S."/>
            <person name="Rosso M.N."/>
        </authorList>
    </citation>
    <scope>NUCLEOTIDE SEQUENCE [LARGE SCALE GENOMIC DNA]</scope>
    <source>
        <strain evidence="2 3">BRFM 1820</strain>
    </source>
</reference>
<dbReference type="Pfam" id="PF18758">
    <property type="entry name" value="KDZ"/>
    <property type="match status" value="1"/>
</dbReference>
<dbReference type="InterPro" id="IPR040521">
    <property type="entry name" value="KDZ"/>
</dbReference>